<reference evidence="5" key="1">
    <citation type="journal article" date="2019" name="Int. J. Syst. Evol. Microbiol.">
        <title>The Global Catalogue of Microorganisms (GCM) 10K type strain sequencing project: providing services to taxonomists for standard genome sequencing and annotation.</title>
        <authorList>
            <consortium name="The Broad Institute Genomics Platform"/>
            <consortium name="The Broad Institute Genome Sequencing Center for Infectious Disease"/>
            <person name="Wu L."/>
            <person name="Ma J."/>
        </authorList>
    </citation>
    <scope>NUCLEOTIDE SEQUENCE [LARGE SCALE GENOMIC DNA]</scope>
    <source>
        <strain evidence="5">CCUG 50353</strain>
    </source>
</reference>
<dbReference type="EMBL" id="JBHSEF010000009">
    <property type="protein sequence ID" value="MFC4353824.1"/>
    <property type="molecule type" value="Genomic_DNA"/>
</dbReference>
<dbReference type="InterPro" id="IPR016181">
    <property type="entry name" value="Acyl_CoA_acyltransferase"/>
</dbReference>
<gene>
    <name evidence="4" type="ORF">ACFO0S_01930</name>
</gene>
<sequence>MNIQRVTTSHISQVAPLFDAYRQFYKQSSNVEDAHQFLEERVQNDQSIIFLATQDGEPAGFVQLYPTFSSISLKRAYILNDLFVHQAFRKQGVGRALIEEAYAFSVSQDAAHIRLQTAQDNHNAQRLYRELGMEVDEMLHFTKNWF</sequence>
<dbReference type="Gene3D" id="3.40.630.30">
    <property type="match status" value="1"/>
</dbReference>
<protein>
    <submittedName>
        <fullName evidence="4">GNAT family N-acetyltransferase</fullName>
        <ecNumber evidence="4">2.3.-.-</ecNumber>
    </submittedName>
</protein>
<accession>A0ABV8UTJ6</accession>
<dbReference type="InterPro" id="IPR000182">
    <property type="entry name" value="GNAT_dom"/>
</dbReference>
<dbReference type="PANTHER" id="PTHR43877:SF2">
    <property type="entry name" value="AMINOALKYLPHOSPHONATE N-ACETYLTRANSFERASE-RELATED"/>
    <property type="match status" value="1"/>
</dbReference>
<name>A0ABV8UTJ6_9BACL</name>
<keyword evidence="1 4" id="KW-0808">Transferase</keyword>
<dbReference type="EC" id="2.3.-.-" evidence="4"/>
<dbReference type="RefSeq" id="WP_378139604.1">
    <property type="nucleotide sequence ID" value="NZ_JBHSEF010000009.1"/>
</dbReference>
<organism evidence="4 5">
    <name type="scientific">Chryseomicrobium palamuruense</name>
    <dbReference type="NCBI Taxonomy" id="682973"/>
    <lineage>
        <taxon>Bacteria</taxon>
        <taxon>Bacillati</taxon>
        <taxon>Bacillota</taxon>
        <taxon>Bacilli</taxon>
        <taxon>Bacillales</taxon>
        <taxon>Caryophanaceae</taxon>
        <taxon>Chryseomicrobium</taxon>
    </lineage>
</organism>
<evidence type="ECO:0000313" key="5">
    <source>
        <dbReference type="Proteomes" id="UP001595733"/>
    </source>
</evidence>
<dbReference type="CDD" id="cd04301">
    <property type="entry name" value="NAT_SF"/>
    <property type="match status" value="1"/>
</dbReference>
<evidence type="ECO:0000256" key="1">
    <source>
        <dbReference type="ARBA" id="ARBA00022679"/>
    </source>
</evidence>
<evidence type="ECO:0000259" key="3">
    <source>
        <dbReference type="PROSITE" id="PS51186"/>
    </source>
</evidence>
<dbReference type="SUPFAM" id="SSF55729">
    <property type="entry name" value="Acyl-CoA N-acyltransferases (Nat)"/>
    <property type="match status" value="1"/>
</dbReference>
<dbReference type="Pfam" id="PF00583">
    <property type="entry name" value="Acetyltransf_1"/>
    <property type="match status" value="1"/>
</dbReference>
<dbReference type="GO" id="GO:0016746">
    <property type="term" value="F:acyltransferase activity"/>
    <property type="evidence" value="ECO:0007669"/>
    <property type="project" value="UniProtKB-KW"/>
</dbReference>
<evidence type="ECO:0000256" key="2">
    <source>
        <dbReference type="ARBA" id="ARBA00023315"/>
    </source>
</evidence>
<evidence type="ECO:0000313" key="4">
    <source>
        <dbReference type="EMBL" id="MFC4353824.1"/>
    </source>
</evidence>
<dbReference type="InterPro" id="IPR050832">
    <property type="entry name" value="Bact_Acetyltransf"/>
</dbReference>
<dbReference type="Proteomes" id="UP001595733">
    <property type="component" value="Unassembled WGS sequence"/>
</dbReference>
<keyword evidence="2 4" id="KW-0012">Acyltransferase</keyword>
<dbReference type="PROSITE" id="PS51186">
    <property type="entry name" value="GNAT"/>
    <property type="match status" value="1"/>
</dbReference>
<proteinExistence type="predicted"/>
<keyword evidence="5" id="KW-1185">Reference proteome</keyword>
<dbReference type="PANTHER" id="PTHR43877">
    <property type="entry name" value="AMINOALKYLPHOSPHONATE N-ACETYLTRANSFERASE-RELATED-RELATED"/>
    <property type="match status" value="1"/>
</dbReference>
<comment type="caution">
    <text evidence="4">The sequence shown here is derived from an EMBL/GenBank/DDBJ whole genome shotgun (WGS) entry which is preliminary data.</text>
</comment>
<feature type="domain" description="N-acetyltransferase" evidence="3">
    <location>
        <begin position="1"/>
        <end position="146"/>
    </location>
</feature>